<dbReference type="RefSeq" id="WP_156521679.1">
    <property type="nucleotide sequence ID" value="NZ_BMIO01000003.1"/>
</dbReference>
<evidence type="ECO:0000313" key="2">
    <source>
        <dbReference type="Proteomes" id="UP000598997"/>
    </source>
</evidence>
<dbReference type="OrthoDB" id="7433441at2"/>
<evidence type="ECO:0000313" key="1">
    <source>
        <dbReference type="EMBL" id="GGD39460.1"/>
    </source>
</evidence>
<proteinExistence type="predicted"/>
<organism evidence="1 2">
    <name type="scientific">Croceicoccus pelagius</name>
    <dbReference type="NCBI Taxonomy" id="1703341"/>
    <lineage>
        <taxon>Bacteria</taxon>
        <taxon>Pseudomonadati</taxon>
        <taxon>Pseudomonadota</taxon>
        <taxon>Alphaproteobacteria</taxon>
        <taxon>Sphingomonadales</taxon>
        <taxon>Erythrobacteraceae</taxon>
        <taxon>Croceicoccus</taxon>
    </lineage>
</organism>
<name>A0A916YBX9_9SPHN</name>
<dbReference type="EMBL" id="BMIO01000003">
    <property type="protein sequence ID" value="GGD39460.1"/>
    <property type="molecule type" value="Genomic_DNA"/>
</dbReference>
<keyword evidence="2" id="KW-1185">Reference proteome</keyword>
<accession>A0A916YBX9</accession>
<reference evidence="1 2" key="1">
    <citation type="journal article" date="2014" name="Int. J. Syst. Evol. Microbiol.">
        <title>Complete genome sequence of Corynebacterium casei LMG S-19264T (=DSM 44701T), isolated from a smear-ripened cheese.</title>
        <authorList>
            <consortium name="US DOE Joint Genome Institute (JGI-PGF)"/>
            <person name="Walter F."/>
            <person name="Albersmeier A."/>
            <person name="Kalinowski J."/>
            <person name="Ruckert C."/>
        </authorList>
    </citation>
    <scope>NUCLEOTIDE SEQUENCE [LARGE SCALE GENOMIC DNA]</scope>
    <source>
        <strain evidence="1 2">CGMCC 1.15358</strain>
    </source>
</reference>
<comment type="caution">
    <text evidence="1">The sequence shown here is derived from an EMBL/GenBank/DDBJ whole genome shotgun (WGS) entry which is preliminary data.</text>
</comment>
<gene>
    <name evidence="1" type="ORF">GCM10010989_11980</name>
</gene>
<dbReference type="Proteomes" id="UP000598997">
    <property type="component" value="Unassembled WGS sequence"/>
</dbReference>
<protein>
    <submittedName>
        <fullName evidence="1">Uncharacterized protein</fullName>
    </submittedName>
</protein>
<sequence>MAHDNRYQAELKNLLAEMRDHPERNHDANRQRVAVLRKMVEAENA</sequence>
<dbReference type="AlphaFoldDB" id="A0A916YBX9"/>